<gene>
    <name evidence="2" type="ORF">AZI86_01780</name>
</gene>
<accession>A0A150WNF5</accession>
<proteinExistence type="predicted"/>
<dbReference type="OrthoDB" id="8430112at2"/>
<evidence type="ECO:0000313" key="2">
    <source>
        <dbReference type="EMBL" id="KYG65829.1"/>
    </source>
</evidence>
<feature type="chain" id="PRO_5007573012" evidence="1">
    <location>
        <begin position="27"/>
        <end position="577"/>
    </location>
</feature>
<evidence type="ECO:0000313" key="3">
    <source>
        <dbReference type="Proteomes" id="UP000075320"/>
    </source>
</evidence>
<comment type="caution">
    <text evidence="2">The sequence shown here is derived from an EMBL/GenBank/DDBJ whole genome shotgun (WGS) entry which is preliminary data.</text>
</comment>
<dbReference type="EMBL" id="LUKE01000001">
    <property type="protein sequence ID" value="KYG65829.1"/>
    <property type="molecule type" value="Genomic_DNA"/>
</dbReference>
<reference evidence="2 3" key="1">
    <citation type="submission" date="2016-03" db="EMBL/GenBank/DDBJ databases">
        <authorList>
            <person name="Ploux O."/>
        </authorList>
    </citation>
    <scope>NUCLEOTIDE SEQUENCE [LARGE SCALE GENOMIC DNA]</scope>
    <source>
        <strain evidence="2 3">R0</strain>
    </source>
</reference>
<dbReference type="RefSeq" id="WP_061833372.1">
    <property type="nucleotide sequence ID" value="NZ_LUKE01000001.1"/>
</dbReference>
<dbReference type="AlphaFoldDB" id="A0A150WNF5"/>
<protein>
    <submittedName>
        <fullName evidence="2">Uncharacterized protein</fullName>
    </submittedName>
</protein>
<evidence type="ECO:0000256" key="1">
    <source>
        <dbReference type="SAM" id="SignalP"/>
    </source>
</evidence>
<keyword evidence="3" id="KW-1185">Reference proteome</keyword>
<organism evidence="2 3">
    <name type="scientific">Bdellovibrio bacteriovorus</name>
    <dbReference type="NCBI Taxonomy" id="959"/>
    <lineage>
        <taxon>Bacteria</taxon>
        <taxon>Pseudomonadati</taxon>
        <taxon>Bdellovibrionota</taxon>
        <taxon>Bdellovibrionia</taxon>
        <taxon>Bdellovibrionales</taxon>
        <taxon>Pseudobdellovibrionaceae</taxon>
        <taxon>Bdellovibrio</taxon>
    </lineage>
</organism>
<name>A0A150WNF5_BDEBC</name>
<feature type="signal peptide" evidence="1">
    <location>
        <begin position="1"/>
        <end position="26"/>
    </location>
</feature>
<dbReference type="Proteomes" id="UP000075320">
    <property type="component" value="Unassembled WGS sequence"/>
</dbReference>
<sequence>MKKTSSRIAGAFVLGMMMTIPATSQAGLFDIFKPKQKEYFPPVPTQTQTSPTQSGPMKGWSQDVLVKGGKPWIIKQDAWTDADEARFSQFVESIYESGCNTVPKCMSGKGNWYRDKDPAGMVWYADCGRFPYLLRSYFAFHNGLPFQAAVTAQKRDPSDKGEIKYAAKGTYIAQRRAVKSGTNGYQFVRSTVESVYSAVFRVDSRLDVDSGVFSDFYHVAINRKNIRPGTVVYDPNGHIATVAKIQDSGKIILLDSHPDNSVSRVVYTGAFQARSMAQGGGFKNWRPVRISGGKTVTASNANSPGFSLEQFVGDQPNSGGFSTAKWSTSEGILPSSRYLDVVRARMSLGAVKYRPIQEIQSEVANICLMMQDRIDSVQAAINKGIDSKSMPNGRLPDNIYGTSGEWEEYSTPSRDARLKTAVAEMYSDVVRMYKLYQARDAKVIYDGNDIVGDMLNAYDRAANECQLSYKKSDGRTQYLTYQDFVERLYAMSFDPYHCVEQRMGATSGAELASCNQSSSKDEWYKAEQSIRNSLNRPYETKMGWSVDQLKAGAAISAGVGVKEQTPLNVRAFLRSVR</sequence>
<keyword evidence="1" id="KW-0732">Signal</keyword>